<evidence type="ECO:0000313" key="2">
    <source>
        <dbReference type="Proteomes" id="UP000029665"/>
    </source>
</evidence>
<reference evidence="1" key="1">
    <citation type="submission" date="2014-01" db="EMBL/GenBank/DDBJ databases">
        <title>The genome of the white-rot fungus Pycnoporus cinnabarinus: a basidiomycete model with a versatile arsenal for lignocellulosic biomass breakdown.</title>
        <authorList>
            <person name="Levasseur A."/>
            <person name="Lomascolo A."/>
            <person name="Ruiz-Duenas F.J."/>
            <person name="Uzan E."/>
            <person name="Piumi F."/>
            <person name="Kues U."/>
            <person name="Ram A.F.J."/>
            <person name="Murat C."/>
            <person name="Haon M."/>
            <person name="Benoit I."/>
            <person name="Arfi Y."/>
            <person name="Chevret D."/>
            <person name="Drula E."/>
            <person name="Kwon M.J."/>
            <person name="Gouret P."/>
            <person name="Lesage-Meessen L."/>
            <person name="Lombard V."/>
            <person name="Mariette J."/>
            <person name="Noirot C."/>
            <person name="Park J."/>
            <person name="Patyshakuliyeva A."/>
            <person name="Wieneger R.A.B."/>
            <person name="Wosten H.A.B."/>
            <person name="Martin F."/>
            <person name="Coutinho P.M."/>
            <person name="de Vries R."/>
            <person name="Martinez A.T."/>
            <person name="Klopp C."/>
            <person name="Pontarotti P."/>
            <person name="Henrissat B."/>
            <person name="Record E."/>
        </authorList>
    </citation>
    <scope>NUCLEOTIDE SEQUENCE [LARGE SCALE GENOMIC DNA]</scope>
    <source>
        <strain evidence="1">BRFM137</strain>
    </source>
</reference>
<keyword evidence="2" id="KW-1185">Reference proteome</keyword>
<dbReference type="Proteomes" id="UP000029665">
    <property type="component" value="Unassembled WGS sequence"/>
</dbReference>
<evidence type="ECO:0008006" key="3">
    <source>
        <dbReference type="Google" id="ProtNLM"/>
    </source>
</evidence>
<dbReference type="HOGENOM" id="CLU_044121_3_1_1"/>
<dbReference type="AlphaFoldDB" id="A0A060SS14"/>
<dbReference type="InterPro" id="IPR011009">
    <property type="entry name" value="Kinase-like_dom_sf"/>
</dbReference>
<dbReference type="SUPFAM" id="SSF56112">
    <property type="entry name" value="Protein kinase-like (PK-like)"/>
    <property type="match status" value="1"/>
</dbReference>
<sequence>MMDARPLYPAGHHPVKMNYTPDAVYDAIPLSRAEHPVRYYYVDFGLSVHFPDNSSTMVVGDVGRDDEVPELSSTVPYDAFKADIYALGNLFDKEFEKRYHRLEFLRPIVASMKQRQPELRLPSDELVILYQQILGTVSKNASRWRLGLKSEGPYERMLNDTVAVARNGINNLKRYVG</sequence>
<comment type="caution">
    <text evidence="1">The sequence shown here is derived from an EMBL/GenBank/DDBJ whole genome shotgun (WGS) entry which is preliminary data.</text>
</comment>
<protein>
    <recommendedName>
        <fullName evidence="3">Protein kinase domain-containing protein</fullName>
    </recommendedName>
</protein>
<dbReference type="EMBL" id="CCBP010000447">
    <property type="protein sequence ID" value="CDO77287.1"/>
    <property type="molecule type" value="Genomic_DNA"/>
</dbReference>
<gene>
    <name evidence="1" type="ORF">BN946_scf184753.g37</name>
</gene>
<name>A0A060SS14_PYCCI</name>
<evidence type="ECO:0000313" key="1">
    <source>
        <dbReference type="EMBL" id="CDO77287.1"/>
    </source>
</evidence>
<dbReference type="OrthoDB" id="5987198at2759"/>
<proteinExistence type="predicted"/>
<dbReference type="OMA" id="SERIRYY"/>
<accession>A0A060SS14</accession>
<dbReference type="STRING" id="5643.A0A060SS14"/>
<organism evidence="1 2">
    <name type="scientific">Pycnoporus cinnabarinus</name>
    <name type="common">Cinnabar-red polypore</name>
    <name type="synonym">Trametes cinnabarina</name>
    <dbReference type="NCBI Taxonomy" id="5643"/>
    <lineage>
        <taxon>Eukaryota</taxon>
        <taxon>Fungi</taxon>
        <taxon>Dikarya</taxon>
        <taxon>Basidiomycota</taxon>
        <taxon>Agaricomycotina</taxon>
        <taxon>Agaricomycetes</taxon>
        <taxon>Polyporales</taxon>
        <taxon>Polyporaceae</taxon>
        <taxon>Trametes</taxon>
    </lineage>
</organism>